<evidence type="ECO:0000256" key="6">
    <source>
        <dbReference type="ARBA" id="ARBA00023002"/>
    </source>
</evidence>
<dbReference type="PANTHER" id="PTHR47354:SF8">
    <property type="entry name" value="1,2-PHENYLACETYL-COA EPOXIDASE, SUBUNIT E"/>
    <property type="match status" value="1"/>
</dbReference>
<dbReference type="GO" id="GO:0046872">
    <property type="term" value="F:metal ion binding"/>
    <property type="evidence" value="ECO:0007669"/>
    <property type="project" value="UniProtKB-KW"/>
</dbReference>
<sequence length="374" mass="39938">MWTRTISSSPVRPAVDSRVGDPGDAHPVLLVRDVIDETSDARSIVLEVPEGGHDAFSYSPGQFLTFRIPSEQTGSVARSYSLSSAPGIDEHLKVTVKRTAGGYGSNWLCDNIAPGDGVVVLPPSGRFTPKSLDGDLLLLAAGSGITPVMSILKTTMKCGSGRVRLFYANRDADAVIFDAELQDLQRQYRARLVVEHWLDDRSGHPDSEVVRRTAEALPHGDAFVCGPAPFMDLVARGLAAAGFERARVHRETFSSLSGNPFAETAPHVGDVASGKPIGAEGAVGGGAAAVVHLEGRVHEFTWARDRSLVDALLERGVDVPHSCRSGECGSCACTILTGEVRMENSEILDPQDVEDGYFLGCQARPVSDSVEVEF</sequence>
<dbReference type="InterPro" id="IPR039261">
    <property type="entry name" value="FNR_nucleotide-bd"/>
</dbReference>
<keyword evidence="5" id="KW-0274">FAD</keyword>
<dbReference type="EMBL" id="CP041765">
    <property type="protein sequence ID" value="QDQ98803.1"/>
    <property type="molecule type" value="Genomic_DNA"/>
</dbReference>
<evidence type="ECO:0000313" key="13">
    <source>
        <dbReference type="Proteomes" id="UP000317344"/>
    </source>
</evidence>
<dbReference type="AlphaFoldDB" id="A0A516X714"/>
<dbReference type="InterPro" id="IPR017938">
    <property type="entry name" value="Riboflavin_synthase-like_b-brl"/>
</dbReference>
<dbReference type="GO" id="GO:0050660">
    <property type="term" value="F:flavin adenine dinucleotide binding"/>
    <property type="evidence" value="ECO:0007669"/>
    <property type="project" value="TreeGrafter"/>
</dbReference>
<dbReference type="PROSITE" id="PS51384">
    <property type="entry name" value="FAD_FR"/>
    <property type="match status" value="1"/>
</dbReference>
<dbReference type="CDD" id="cd06214">
    <property type="entry name" value="PA_degradation_oxidoreductase_like"/>
    <property type="match status" value="1"/>
</dbReference>
<dbReference type="PROSITE" id="PS00197">
    <property type="entry name" value="2FE2S_FER_1"/>
    <property type="match status" value="1"/>
</dbReference>
<name>A0A516X714_9ACTN</name>
<protein>
    <submittedName>
        <fullName evidence="12">Ferredoxin--NADP reductase</fullName>
    </submittedName>
</protein>
<evidence type="ECO:0000259" key="11">
    <source>
        <dbReference type="PROSITE" id="PS51384"/>
    </source>
</evidence>
<dbReference type="Pfam" id="PF00970">
    <property type="entry name" value="FAD_binding_6"/>
    <property type="match status" value="1"/>
</dbReference>
<dbReference type="InterPro" id="IPR001433">
    <property type="entry name" value="OxRdtase_FAD/NAD-bd"/>
</dbReference>
<keyword evidence="13" id="KW-1185">Reference proteome</keyword>
<dbReference type="Gene3D" id="2.40.30.10">
    <property type="entry name" value="Translation factors"/>
    <property type="match status" value="1"/>
</dbReference>
<dbReference type="SUPFAM" id="SSF54292">
    <property type="entry name" value="2Fe-2S ferredoxin-like"/>
    <property type="match status" value="1"/>
</dbReference>
<evidence type="ECO:0000256" key="2">
    <source>
        <dbReference type="ARBA" id="ARBA00022630"/>
    </source>
</evidence>
<feature type="domain" description="FAD-binding FR-type" evidence="11">
    <location>
        <begin position="24"/>
        <end position="130"/>
    </location>
</feature>
<dbReference type="InterPro" id="IPR001709">
    <property type="entry name" value="Flavoprot_Pyr_Nucl_cyt_Rdtase"/>
</dbReference>
<dbReference type="InterPro" id="IPR008333">
    <property type="entry name" value="Cbr1-like_FAD-bd_dom"/>
</dbReference>
<reference evidence="12 13" key="1">
    <citation type="submission" date="2019-07" db="EMBL/GenBank/DDBJ databases">
        <title>Tomitella cavernea sp. nov., an actinomycete isolated from soil.</title>
        <authorList>
            <person name="Cheng J."/>
        </authorList>
    </citation>
    <scope>NUCLEOTIDE SEQUENCE [LARGE SCALE GENOMIC DNA]</scope>
    <source>
        <strain evidence="12 13">HY188</strain>
    </source>
</reference>
<organism evidence="12 13">
    <name type="scientific">Tomitella fengzijianii</name>
    <dbReference type="NCBI Taxonomy" id="2597660"/>
    <lineage>
        <taxon>Bacteria</taxon>
        <taxon>Bacillati</taxon>
        <taxon>Actinomycetota</taxon>
        <taxon>Actinomycetes</taxon>
        <taxon>Mycobacteriales</taxon>
        <taxon>Tomitella</taxon>
    </lineage>
</organism>
<dbReference type="InterPro" id="IPR036010">
    <property type="entry name" value="2Fe-2S_ferredoxin-like_sf"/>
</dbReference>
<gene>
    <name evidence="12" type="ORF">FO059_17470</name>
</gene>
<dbReference type="InterPro" id="IPR017927">
    <property type="entry name" value="FAD-bd_FR_type"/>
</dbReference>
<keyword evidence="7" id="KW-0408">Iron</keyword>
<evidence type="ECO:0000256" key="9">
    <source>
        <dbReference type="SAM" id="MobiDB-lite"/>
    </source>
</evidence>
<dbReference type="PRINTS" id="PR00371">
    <property type="entry name" value="FPNCR"/>
</dbReference>
<keyword evidence="2" id="KW-0285">Flavoprotein</keyword>
<dbReference type="Gene3D" id="3.40.50.80">
    <property type="entry name" value="Nucleotide-binding domain of ferredoxin-NADP reductase (FNR) module"/>
    <property type="match status" value="1"/>
</dbReference>
<dbReference type="CDD" id="cd00207">
    <property type="entry name" value="fer2"/>
    <property type="match status" value="1"/>
</dbReference>
<evidence type="ECO:0000313" key="12">
    <source>
        <dbReference type="EMBL" id="QDQ98803.1"/>
    </source>
</evidence>
<keyword evidence="6" id="KW-0560">Oxidoreductase</keyword>
<keyword evidence="3" id="KW-0001">2Fe-2S</keyword>
<feature type="compositionally biased region" description="Polar residues" evidence="9">
    <location>
        <begin position="1"/>
        <end position="10"/>
    </location>
</feature>
<keyword evidence="8" id="KW-0411">Iron-sulfur</keyword>
<dbReference type="Proteomes" id="UP000317344">
    <property type="component" value="Chromosome"/>
</dbReference>
<evidence type="ECO:0000256" key="7">
    <source>
        <dbReference type="ARBA" id="ARBA00023004"/>
    </source>
</evidence>
<dbReference type="GO" id="GO:0016491">
    <property type="term" value="F:oxidoreductase activity"/>
    <property type="evidence" value="ECO:0007669"/>
    <property type="project" value="UniProtKB-KW"/>
</dbReference>
<dbReference type="KEGG" id="toy:FO059_17470"/>
<dbReference type="Gene3D" id="3.10.20.30">
    <property type="match status" value="1"/>
</dbReference>
<proteinExistence type="predicted"/>
<dbReference type="PANTHER" id="PTHR47354">
    <property type="entry name" value="NADH OXIDOREDUCTASE HCR"/>
    <property type="match status" value="1"/>
</dbReference>
<dbReference type="InterPro" id="IPR050415">
    <property type="entry name" value="MRET"/>
</dbReference>
<accession>A0A516X714</accession>
<feature type="region of interest" description="Disordered" evidence="9">
    <location>
        <begin position="1"/>
        <end position="22"/>
    </location>
</feature>
<feature type="domain" description="2Fe-2S ferredoxin-type" evidence="10">
    <location>
        <begin position="287"/>
        <end position="374"/>
    </location>
</feature>
<dbReference type="Pfam" id="PF00111">
    <property type="entry name" value="Fer2"/>
    <property type="match status" value="1"/>
</dbReference>
<evidence type="ECO:0000256" key="8">
    <source>
        <dbReference type="ARBA" id="ARBA00023014"/>
    </source>
</evidence>
<evidence type="ECO:0000256" key="1">
    <source>
        <dbReference type="ARBA" id="ARBA00001974"/>
    </source>
</evidence>
<evidence type="ECO:0000256" key="4">
    <source>
        <dbReference type="ARBA" id="ARBA00022723"/>
    </source>
</evidence>
<dbReference type="InterPro" id="IPR012675">
    <property type="entry name" value="Beta-grasp_dom_sf"/>
</dbReference>
<evidence type="ECO:0000259" key="10">
    <source>
        <dbReference type="PROSITE" id="PS51085"/>
    </source>
</evidence>
<reference evidence="12 13" key="2">
    <citation type="submission" date="2019-07" db="EMBL/GenBank/DDBJ databases">
        <authorList>
            <person name="Huang Y."/>
        </authorList>
    </citation>
    <scope>NUCLEOTIDE SEQUENCE [LARGE SCALE GENOMIC DNA]</scope>
    <source>
        <strain evidence="12 13">HY188</strain>
    </source>
</reference>
<evidence type="ECO:0000256" key="3">
    <source>
        <dbReference type="ARBA" id="ARBA00022714"/>
    </source>
</evidence>
<dbReference type="Pfam" id="PF00175">
    <property type="entry name" value="NAD_binding_1"/>
    <property type="match status" value="1"/>
</dbReference>
<dbReference type="SUPFAM" id="SSF52343">
    <property type="entry name" value="Ferredoxin reductase-like, C-terminal NADP-linked domain"/>
    <property type="match status" value="1"/>
</dbReference>
<dbReference type="GO" id="GO:0051537">
    <property type="term" value="F:2 iron, 2 sulfur cluster binding"/>
    <property type="evidence" value="ECO:0007669"/>
    <property type="project" value="UniProtKB-KW"/>
</dbReference>
<dbReference type="PROSITE" id="PS51085">
    <property type="entry name" value="2FE2S_FER_2"/>
    <property type="match status" value="1"/>
</dbReference>
<dbReference type="InterPro" id="IPR001041">
    <property type="entry name" value="2Fe-2S_ferredoxin-type"/>
</dbReference>
<keyword evidence="4" id="KW-0479">Metal-binding</keyword>
<dbReference type="OrthoDB" id="9796486at2"/>
<evidence type="ECO:0000256" key="5">
    <source>
        <dbReference type="ARBA" id="ARBA00022827"/>
    </source>
</evidence>
<dbReference type="SUPFAM" id="SSF63380">
    <property type="entry name" value="Riboflavin synthase domain-like"/>
    <property type="match status" value="1"/>
</dbReference>
<dbReference type="PRINTS" id="PR00410">
    <property type="entry name" value="PHEHYDRXLASE"/>
</dbReference>
<dbReference type="InterPro" id="IPR006058">
    <property type="entry name" value="2Fe2S_fd_BS"/>
</dbReference>
<comment type="cofactor">
    <cofactor evidence="1">
        <name>FAD</name>
        <dbReference type="ChEBI" id="CHEBI:57692"/>
    </cofactor>
</comment>